<evidence type="ECO:0000256" key="10">
    <source>
        <dbReference type="ARBA" id="ARBA00023049"/>
    </source>
</evidence>
<evidence type="ECO:0000313" key="19">
    <source>
        <dbReference type="EMBL" id="ELU06312.1"/>
    </source>
</evidence>
<evidence type="ECO:0008006" key="22">
    <source>
        <dbReference type="Google" id="ProtNLM"/>
    </source>
</evidence>
<organism evidence="19">
    <name type="scientific">Capitella teleta</name>
    <name type="common">Polychaete worm</name>
    <dbReference type="NCBI Taxonomy" id="283909"/>
    <lineage>
        <taxon>Eukaryota</taxon>
        <taxon>Metazoa</taxon>
        <taxon>Spiralia</taxon>
        <taxon>Lophotrochozoa</taxon>
        <taxon>Annelida</taxon>
        <taxon>Polychaeta</taxon>
        <taxon>Sedentaria</taxon>
        <taxon>Scolecida</taxon>
        <taxon>Capitellidae</taxon>
        <taxon>Capitella</taxon>
    </lineage>
</organism>
<keyword evidence="21" id="KW-1185">Reference proteome</keyword>
<feature type="disulfide bond" evidence="15">
    <location>
        <begin position="307"/>
        <end position="392"/>
    </location>
</feature>
<evidence type="ECO:0000256" key="12">
    <source>
        <dbReference type="ARBA" id="ARBA00023180"/>
    </source>
</evidence>
<keyword evidence="10" id="KW-0482">Metalloprotease</keyword>
<dbReference type="GO" id="GO:0030198">
    <property type="term" value="P:extracellular matrix organization"/>
    <property type="evidence" value="ECO:0007669"/>
    <property type="project" value="InterPro"/>
</dbReference>
<keyword evidence="12" id="KW-0325">Glycoprotein</keyword>
<dbReference type="MEROPS" id="M12.188"/>
<dbReference type="EMBL" id="KB300771">
    <property type="protein sequence ID" value="ELU06312.1"/>
    <property type="molecule type" value="Genomic_DNA"/>
</dbReference>
<dbReference type="Pfam" id="PF25379">
    <property type="entry name" value="Adt-1"/>
    <property type="match status" value="1"/>
</dbReference>
<feature type="disulfide bond" evidence="15">
    <location>
        <begin position="433"/>
        <end position="455"/>
    </location>
</feature>
<reference evidence="21" key="1">
    <citation type="submission" date="2012-12" db="EMBL/GenBank/DDBJ databases">
        <authorList>
            <person name="Hellsten U."/>
            <person name="Grimwood J."/>
            <person name="Chapman J.A."/>
            <person name="Shapiro H."/>
            <person name="Aerts A."/>
            <person name="Otillar R.P."/>
            <person name="Terry A.Y."/>
            <person name="Boore J.L."/>
            <person name="Simakov O."/>
            <person name="Marletaz F."/>
            <person name="Cho S.-J."/>
            <person name="Edsinger-Gonzales E."/>
            <person name="Havlak P."/>
            <person name="Kuo D.-H."/>
            <person name="Larsson T."/>
            <person name="Lv J."/>
            <person name="Arendt D."/>
            <person name="Savage R."/>
            <person name="Osoegawa K."/>
            <person name="de Jong P."/>
            <person name="Lindberg D.R."/>
            <person name="Seaver E.C."/>
            <person name="Weisblat D.A."/>
            <person name="Putnam N.H."/>
            <person name="Grigoriev I.V."/>
            <person name="Rokhsar D.S."/>
        </authorList>
    </citation>
    <scope>NUCLEOTIDE SEQUENCE</scope>
    <source>
        <strain evidence="21">I ESC-2004</strain>
    </source>
</reference>
<feature type="binding site" evidence="14 16">
    <location>
        <position position="333"/>
    </location>
    <ligand>
        <name>Zn(2+)</name>
        <dbReference type="ChEBI" id="CHEBI:29105"/>
        <note>catalytic</note>
    </ligand>
</feature>
<dbReference type="EnsemblMetazoa" id="CapteT158288">
    <property type="protein sequence ID" value="CapteP158288"/>
    <property type="gene ID" value="CapteG158288"/>
</dbReference>
<dbReference type="InterPro" id="IPR050439">
    <property type="entry name" value="ADAMTS_ADAMTS-like"/>
</dbReference>
<keyword evidence="11 15" id="KW-1015">Disulfide bond</keyword>
<dbReference type="InterPro" id="IPR024079">
    <property type="entry name" value="MetalloPept_cat_dom_sf"/>
</dbReference>
<feature type="binding site" description="in inhibited form" evidence="14">
    <location>
        <position position="115"/>
    </location>
    <ligand>
        <name>Zn(2+)</name>
        <dbReference type="ChEBI" id="CHEBI:29105"/>
        <note>catalytic</note>
    </ligand>
</feature>
<name>R7UQU8_CAPTE</name>
<dbReference type="InterPro" id="IPR000884">
    <property type="entry name" value="TSP1_rpt"/>
</dbReference>
<feature type="active site" evidence="13 16">
    <location>
        <position position="330"/>
    </location>
</feature>
<accession>R7UQU8</accession>
<feature type="binding site" evidence="14">
    <location>
        <position position="278"/>
    </location>
    <ligand>
        <name>Ca(2+)</name>
        <dbReference type="ChEBI" id="CHEBI:29108"/>
        <label>1</label>
    </ligand>
</feature>
<dbReference type="Gene3D" id="3.40.1620.60">
    <property type="match status" value="2"/>
</dbReference>
<feature type="binding site" evidence="14">
    <location>
        <position position="187"/>
    </location>
    <ligand>
        <name>Ca(2+)</name>
        <dbReference type="ChEBI" id="CHEBI:29108"/>
        <label>1</label>
    </ligand>
</feature>
<keyword evidence="6" id="KW-0732">Signal</keyword>
<dbReference type="Pfam" id="PF05986">
    <property type="entry name" value="ADAMTS_spacer1"/>
    <property type="match status" value="1"/>
</dbReference>
<feature type="disulfide bond" evidence="15">
    <location>
        <begin position="289"/>
        <end position="295"/>
    </location>
</feature>
<comment type="caution">
    <text evidence="16">Lacks conserved residue(s) required for the propagation of feature annotation.</text>
</comment>
<evidence type="ECO:0000313" key="21">
    <source>
        <dbReference type="Proteomes" id="UP000014760"/>
    </source>
</evidence>
<dbReference type="InterPro" id="IPR036383">
    <property type="entry name" value="TSP1_rpt_sf"/>
</dbReference>
<feature type="binding site" evidence="14">
    <location>
        <position position="271"/>
    </location>
    <ligand>
        <name>Ca(2+)</name>
        <dbReference type="ChEBI" id="CHEBI:29108"/>
        <label>2</label>
    </ligand>
</feature>
<dbReference type="Gene3D" id="2.20.100.10">
    <property type="entry name" value="Thrombospondin type-1 (TSP1) repeat"/>
    <property type="match status" value="13"/>
</dbReference>
<feature type="disulfide bond" evidence="15">
    <location>
        <begin position="501"/>
        <end position="538"/>
    </location>
</feature>
<dbReference type="Pfam" id="PF08685">
    <property type="entry name" value="GON"/>
    <property type="match status" value="1"/>
</dbReference>
<dbReference type="FunFam" id="2.20.100.10:FF:000005">
    <property type="entry name" value="ADAM metallopeptidase with thrombospondin type 1 motif 9"/>
    <property type="match status" value="8"/>
</dbReference>
<feature type="disulfide bond" evidence="15">
    <location>
        <begin position="468"/>
        <end position="479"/>
    </location>
</feature>
<reference evidence="19 21" key="2">
    <citation type="journal article" date="2013" name="Nature">
        <title>Insights into bilaterian evolution from three spiralian genomes.</title>
        <authorList>
            <person name="Simakov O."/>
            <person name="Marletaz F."/>
            <person name="Cho S.J."/>
            <person name="Edsinger-Gonzales E."/>
            <person name="Havlak P."/>
            <person name="Hellsten U."/>
            <person name="Kuo D.H."/>
            <person name="Larsson T."/>
            <person name="Lv J."/>
            <person name="Arendt D."/>
            <person name="Savage R."/>
            <person name="Osoegawa K."/>
            <person name="de Jong P."/>
            <person name="Grimwood J."/>
            <person name="Chapman J.A."/>
            <person name="Shapiro H."/>
            <person name="Aerts A."/>
            <person name="Otillar R.P."/>
            <person name="Terry A.Y."/>
            <person name="Boore J.L."/>
            <person name="Grigoriev I.V."/>
            <person name="Lindberg D.R."/>
            <person name="Seaver E.C."/>
            <person name="Weisblat D.A."/>
            <person name="Putnam N.H."/>
            <person name="Rokhsar D.S."/>
        </authorList>
    </citation>
    <scope>NUCLEOTIDE SEQUENCE</scope>
    <source>
        <strain evidence="19 21">I ESC-2004</strain>
    </source>
</reference>
<dbReference type="InterPro" id="IPR013273">
    <property type="entry name" value="ADAMTS/ADAMTS-like"/>
</dbReference>
<feature type="disulfide bond" evidence="15">
    <location>
        <begin position="516"/>
        <end position="528"/>
    </location>
</feature>
<feature type="binding site" evidence="14">
    <location>
        <position position="392"/>
    </location>
    <ligand>
        <name>Ca(2+)</name>
        <dbReference type="ChEBI" id="CHEBI:29108"/>
        <label>1</label>
    </ligand>
</feature>
<evidence type="ECO:0000256" key="5">
    <source>
        <dbReference type="ARBA" id="ARBA00022723"/>
    </source>
</evidence>
<dbReference type="GO" id="GO:0006508">
    <property type="term" value="P:proteolysis"/>
    <property type="evidence" value="ECO:0007669"/>
    <property type="project" value="UniProtKB-KW"/>
</dbReference>
<evidence type="ECO:0000256" key="16">
    <source>
        <dbReference type="PROSITE-ProRule" id="PRU00276"/>
    </source>
</evidence>
<evidence type="ECO:0000256" key="9">
    <source>
        <dbReference type="ARBA" id="ARBA00022833"/>
    </source>
</evidence>
<evidence type="ECO:0000256" key="14">
    <source>
        <dbReference type="PIRSR" id="PIRSR613273-2"/>
    </source>
</evidence>
<keyword evidence="9 14" id="KW-0862">Zinc</keyword>
<dbReference type="FunCoup" id="R7UQU8">
    <property type="interactions" value="61"/>
</dbReference>
<feature type="domain" description="GON" evidence="18">
    <location>
        <begin position="1625"/>
        <end position="1826"/>
    </location>
</feature>
<feature type="disulfide bond" evidence="15">
    <location>
        <begin position="260"/>
        <end position="313"/>
    </location>
</feature>
<dbReference type="InterPro" id="IPR057401">
    <property type="entry name" value="Adt-1/2-like_dom"/>
</dbReference>
<evidence type="ECO:0000256" key="15">
    <source>
        <dbReference type="PIRSR" id="PIRSR613273-3"/>
    </source>
</evidence>
<dbReference type="InterPro" id="IPR041645">
    <property type="entry name" value="ADAMTS_CR_2"/>
</dbReference>
<sequence length="1827" mass="205398">MLLEVQPDTSFIGGELVVEHQGANQSWVEADEVDKGMHCFYSGGLRGVSEAAVTISVCGHMMGTIRTAEDHFMVEPHLAPELESSLENVTDPFAQPHVIYRLQHLPHFASNNLPCGVKATRRSLKLAERYDFIRWLREKKCLRVIQVTLVLSLRASIECFADYGTHLNSSIPHHRSRRSISAERHVEVLLVADYHMKKYHQHQDLRHYLLTLMSIVASIYKDASIGNYINIVVVRMIILESPEVGFPVSANAASTLRHFCHWQHRQNEESDSNPYHHDTAVLVTRMDLCRSTAKCDTLGLAELGTMCDQPRSCSINEDSGLSAAFTIAHELGHVFSLPHDDNKVQCAAFAAQLRNEHHIMAPTLDHATRVWSWSPCSRNKITEFIDAGFGECLLDAPTSTKYIMKAKYPRQAGEVYNANKQCALVFGEESEQCPYMPVCRRLWCTSGMKGSNEGCRTQHMPWADGTPCMPYKWCQRGRCVPKQELRIVDGGWGRWSKYGNCSRPCGGGIKRAQRICDNPVPLNSGRYCTGKRVKFKSCNIQNCPENSEDFRAAQCAKYNGKHFNILGLDSTVEWEPMYIGIHDADRCKLYCKVTTSRAYYKLSEKVIDGTKCGPDTSDMCVNGKCMKAGCNNVLGADIERDDCGVCGGDNTNCHPESGSFQQPVVYGYNFVKQIPKGATNLLIRQTSRYGVKQDDTYLALMDSRREYILNGNFVVSLFRKEVRVKGSILEYSGSDTVDETIAGSKMLMEDLYLQVLSVGKLHPPNITYYYRIASDQKQDSRAEIRFEWSTKGKWGSECSRHCNGTNQREIICIRSDNGDHVDDKRCAGDQKPAQHITRPCNTQCTLRWRIVEQSACSERCGVGHLERRIRCLKQSLSGNSYVEDSQCEEVSKKPPEIYACRGLCLPTKWKYTEWSKCSRTCGGGVQYRDAKCVDHNDEELESTECRPEHRQALAQMCQTHDCPEWLEGEWGKCSVTCENGWKQRQIWCKYKEKAVSKTMCDADAEPATSTQCVEGPCPLWYTGNWGQCSSSCGDGYKRRNVKCRHDNGNILDDERCSPDNQPEHTVLIESASQIRHHVITRWRTGSWTECSATCGQGTRERYVSCRDKEGNIAKEHSCAHLPRPASIETCVLRSCSQWRTGEWTSCSVTCGEGVATRLVACISLEELEEQRAQPTQCDVELQPPREKLCNVQACVREEDYAILSISSNSVVGSSHWRAGPWGGCSVTCGTGWQRRRVICQDETGVSHNCDPAGKPPDFRTCRKGPCPRWQFGDWGQCSVTCGGGIQHRMVICQMPNGQMKPDHFCDIRERPPISRECQKTSCHPGKHKETYWDKSSWTSCSVTCGRGRKSRQVWCVDQKGTKLPDALCPLSKRPRVSKRCKHGRCPRWATSSWSKCSRTCGPGLRHRKARCVIHRNRSTGDDLCEQLPRPNQTEPCELRECGGFFWKASKWTECSSTCGTGQTHRKVLCIDSQSGSSVAESHCDGDDKPRSKRKCQQKPCPLRWVAHDWSHCSISCEEGRQVRRVHCRAVSKEGLLMPGNLPWTNCNATERPETVRVCNNGGCNDTYQWTASNWSECSKSCGEGKKTRELLCVDKAGAAHERSKCSIQYKPDRVRPAYSLLAVGKADDCRELRKIASIREDGEYQLHLQGKPVKIFCSGMSTSRPREYITLASQENFSEIYDKRLVKPTTCPANGTRVPFCRNCFTYDYQKAGKTSFQKIRLNMTDLTVITNDYKFSTAQGGHSIPFATAGDCYSSSQVCPQGHFKVDLSDTGFKVSSESKWAITGHRAVQNISISEGGEIVRGKCGGWCGLCSPKTANLLQVSLDV</sequence>
<feature type="binding site" evidence="14 16">
    <location>
        <position position="329"/>
    </location>
    <ligand>
        <name>Zn(2+)</name>
        <dbReference type="ChEBI" id="CHEBI:29105"/>
        <note>catalytic</note>
    </ligand>
</feature>
<dbReference type="OrthoDB" id="5948003at2759"/>
<evidence type="ECO:0000313" key="20">
    <source>
        <dbReference type="EnsemblMetazoa" id="CapteP158288"/>
    </source>
</evidence>
<reference evidence="20" key="3">
    <citation type="submission" date="2015-06" db="UniProtKB">
        <authorList>
            <consortium name="EnsemblMetazoa"/>
        </authorList>
    </citation>
    <scope>IDENTIFICATION</scope>
</reference>
<feature type="disulfide bond" evidence="15">
    <location>
        <begin position="439"/>
        <end position="474"/>
    </location>
</feature>
<dbReference type="STRING" id="283909.R7UQU8"/>
<dbReference type="Pfam" id="PF01421">
    <property type="entry name" value="Reprolysin"/>
    <property type="match status" value="1"/>
</dbReference>
<evidence type="ECO:0000256" key="3">
    <source>
        <dbReference type="ARBA" id="ARBA00022530"/>
    </source>
</evidence>
<dbReference type="Gene3D" id="2.60.120.830">
    <property type="match status" value="1"/>
</dbReference>
<keyword evidence="2" id="KW-0964">Secreted</keyword>
<evidence type="ECO:0000256" key="11">
    <source>
        <dbReference type="ARBA" id="ARBA00023157"/>
    </source>
</evidence>
<dbReference type="CDD" id="cd04273">
    <property type="entry name" value="ZnMc_ADAMTS_like"/>
    <property type="match status" value="1"/>
</dbReference>
<evidence type="ECO:0000259" key="17">
    <source>
        <dbReference type="PROSITE" id="PS50215"/>
    </source>
</evidence>
<dbReference type="Gene3D" id="3.40.390.10">
    <property type="entry name" value="Collagenase (Catalytic Domain)"/>
    <property type="match status" value="1"/>
</dbReference>
<proteinExistence type="predicted"/>
<feature type="disulfide bond" evidence="15">
    <location>
        <begin position="505"/>
        <end position="543"/>
    </location>
</feature>
<keyword evidence="8" id="KW-0378">Hydrolase</keyword>
<dbReference type="FunFam" id="2.20.100.10:FF:000006">
    <property type="entry name" value="A disintegrin and metalloproteinase with thrombospondin motifs 1"/>
    <property type="match status" value="1"/>
</dbReference>
<keyword evidence="7" id="KW-0677">Repeat</keyword>
<dbReference type="PROSITE" id="PS51046">
    <property type="entry name" value="GON"/>
    <property type="match status" value="1"/>
</dbReference>
<feature type="domain" description="Peptidase M12B" evidence="17">
    <location>
        <begin position="184"/>
        <end position="397"/>
    </location>
</feature>
<evidence type="ECO:0000256" key="2">
    <source>
        <dbReference type="ARBA" id="ARBA00022525"/>
    </source>
</evidence>
<dbReference type="InterPro" id="IPR010294">
    <property type="entry name" value="ADAMTS_spacer1"/>
</dbReference>
<dbReference type="Pfam" id="PF00090">
    <property type="entry name" value="TSP_1"/>
    <property type="match status" value="1"/>
</dbReference>
<dbReference type="PANTHER" id="PTHR13723">
    <property type="entry name" value="ADAMTS A DISINTEGRIN AND METALLOPROTEASE WITH THROMBOSPONDIN MOTIFS PROTEASE"/>
    <property type="match status" value="1"/>
</dbReference>
<protein>
    <recommendedName>
        <fullName evidence="22">Peptidase M12B domain-containing protein</fullName>
    </recommendedName>
</protein>
<evidence type="ECO:0000259" key="18">
    <source>
        <dbReference type="PROSITE" id="PS51046"/>
    </source>
</evidence>
<evidence type="ECO:0000256" key="6">
    <source>
        <dbReference type="ARBA" id="ARBA00022729"/>
    </source>
</evidence>
<dbReference type="EMBL" id="AMQN01007472">
    <property type="status" value="NOT_ANNOTATED_CDS"/>
    <property type="molecule type" value="Genomic_DNA"/>
</dbReference>
<keyword evidence="14" id="KW-0106">Calcium</keyword>
<dbReference type="Pfam" id="PF17771">
    <property type="entry name" value="ADAMTS_CR_2"/>
    <property type="match status" value="1"/>
</dbReference>
<evidence type="ECO:0000256" key="7">
    <source>
        <dbReference type="ARBA" id="ARBA00022737"/>
    </source>
</evidence>
<dbReference type="InterPro" id="IPR001590">
    <property type="entry name" value="Peptidase_M12B"/>
</dbReference>
<keyword evidence="5 14" id="KW-0479">Metal-binding</keyword>
<dbReference type="FunFam" id="3.40.390.10:FF:000001">
    <property type="entry name" value="A disintegrin and metalloproteinase with thrombospondin motifs 1"/>
    <property type="match status" value="1"/>
</dbReference>
<dbReference type="GO" id="GO:0031012">
    <property type="term" value="C:extracellular matrix"/>
    <property type="evidence" value="ECO:0007669"/>
    <property type="project" value="TreeGrafter"/>
</dbReference>
<dbReference type="PANTHER" id="PTHR13723:SF278">
    <property type="entry name" value="ADAM METALLOPEPTIDASE WITH THROMBOSPONDIN TYPE 1 MOTIF A, ISOFORM B"/>
    <property type="match status" value="1"/>
</dbReference>
<evidence type="ECO:0000256" key="13">
    <source>
        <dbReference type="PIRSR" id="PIRSR613273-1"/>
    </source>
</evidence>
<feature type="disulfide bond" evidence="15">
    <location>
        <begin position="422"/>
        <end position="444"/>
    </location>
</feature>
<dbReference type="Pfam" id="PF19030">
    <property type="entry name" value="TSP1_ADAMTS"/>
    <property type="match status" value="13"/>
</dbReference>
<evidence type="ECO:0000256" key="8">
    <source>
        <dbReference type="ARBA" id="ARBA00022801"/>
    </source>
</evidence>
<dbReference type="OMA" id="DNDFQFA"/>
<dbReference type="GO" id="GO:0008270">
    <property type="term" value="F:zinc ion binding"/>
    <property type="evidence" value="ECO:0007669"/>
    <property type="project" value="InterPro"/>
</dbReference>
<dbReference type="SUPFAM" id="SSF82895">
    <property type="entry name" value="TSP-1 type 1 repeat"/>
    <property type="match status" value="13"/>
</dbReference>
<dbReference type="GO" id="GO:0004222">
    <property type="term" value="F:metalloendopeptidase activity"/>
    <property type="evidence" value="ECO:0007669"/>
    <property type="project" value="InterPro"/>
</dbReference>
<dbReference type="SUPFAM" id="SSF55486">
    <property type="entry name" value="Metalloproteases ('zincins'), catalytic domain"/>
    <property type="match status" value="1"/>
</dbReference>
<keyword evidence="3" id="KW-0272">Extracellular matrix</keyword>
<feature type="binding site" evidence="14">
    <location>
        <position position="187"/>
    </location>
    <ligand>
        <name>Ca(2+)</name>
        <dbReference type="ChEBI" id="CHEBI:29108"/>
        <label>2</label>
    </ligand>
</feature>
<dbReference type="PROSITE" id="PS50215">
    <property type="entry name" value="ADAM_MEPRO"/>
    <property type="match status" value="1"/>
</dbReference>
<dbReference type="PRINTS" id="PR01857">
    <property type="entry name" value="ADAMTSFAMILY"/>
</dbReference>
<dbReference type="HOGENOM" id="CLU_000660_0_1_1"/>
<dbReference type="EMBL" id="AMQN01007471">
    <property type="status" value="NOT_ANNOTATED_CDS"/>
    <property type="molecule type" value="Genomic_DNA"/>
</dbReference>
<dbReference type="Proteomes" id="UP000014760">
    <property type="component" value="Unassembled WGS sequence"/>
</dbReference>
<feature type="binding site" evidence="14">
    <location>
        <position position="395"/>
    </location>
    <ligand>
        <name>Ca(2+)</name>
        <dbReference type="ChEBI" id="CHEBI:29108"/>
        <label>1</label>
    </ligand>
</feature>
<gene>
    <name evidence="19" type="ORF">CAPTEDRAFT_158288</name>
</gene>
<keyword evidence="4" id="KW-0645">Protease</keyword>
<dbReference type="PROSITE" id="PS50092">
    <property type="entry name" value="TSP1"/>
    <property type="match status" value="12"/>
</dbReference>
<feature type="binding site" evidence="14 16">
    <location>
        <position position="339"/>
    </location>
    <ligand>
        <name>Zn(2+)</name>
        <dbReference type="ChEBI" id="CHEBI:29105"/>
        <note>catalytic</note>
    </ligand>
</feature>
<evidence type="ECO:0000256" key="4">
    <source>
        <dbReference type="ARBA" id="ARBA00022670"/>
    </source>
</evidence>
<comment type="subcellular location">
    <subcellularLocation>
        <location evidence="1">Secreted</location>
        <location evidence="1">Extracellular space</location>
        <location evidence="1">Extracellular matrix</location>
    </subcellularLocation>
</comment>
<dbReference type="InterPro" id="IPR012314">
    <property type="entry name" value="Pept_M12B_GON-ADAMTSs"/>
</dbReference>
<evidence type="ECO:0000256" key="1">
    <source>
        <dbReference type="ARBA" id="ARBA00004498"/>
    </source>
</evidence>
<feature type="binding site" evidence="14">
    <location>
        <position position="271"/>
    </location>
    <ligand>
        <name>Ca(2+)</name>
        <dbReference type="ChEBI" id="CHEBI:29108"/>
        <label>1</label>
    </ligand>
</feature>
<comment type="cofactor">
    <cofactor evidence="14">
        <name>Zn(2+)</name>
        <dbReference type="ChEBI" id="CHEBI:29105"/>
    </cofactor>
    <text evidence="14">Binds 1 zinc ion per subunit.</text>
</comment>
<feature type="binding site" evidence="14">
    <location>
        <position position="395"/>
    </location>
    <ligand>
        <name>Ca(2+)</name>
        <dbReference type="ChEBI" id="CHEBI:29108"/>
        <label>2</label>
    </ligand>
</feature>
<dbReference type="SMART" id="SM00209">
    <property type="entry name" value="TSP1"/>
    <property type="match status" value="14"/>
</dbReference>
<feature type="disulfide bond" evidence="15">
    <location>
        <begin position="346"/>
        <end position="376"/>
    </location>
</feature>